<dbReference type="RefSeq" id="WP_141998179.1">
    <property type="nucleotide sequence ID" value="NZ_VFML01000001.1"/>
</dbReference>
<comment type="caution">
    <text evidence="1">The sequence shown here is derived from an EMBL/GenBank/DDBJ whole genome shotgun (WGS) entry which is preliminary data.</text>
</comment>
<organism evidence="1 2">
    <name type="scientific">Amycolatopsis cihanbeyliensis</name>
    <dbReference type="NCBI Taxonomy" id="1128664"/>
    <lineage>
        <taxon>Bacteria</taxon>
        <taxon>Bacillati</taxon>
        <taxon>Actinomycetota</taxon>
        <taxon>Actinomycetes</taxon>
        <taxon>Pseudonocardiales</taxon>
        <taxon>Pseudonocardiaceae</taxon>
        <taxon>Amycolatopsis</taxon>
    </lineage>
</organism>
<accession>A0A542DIS8</accession>
<reference evidence="1 2" key="1">
    <citation type="submission" date="2019-06" db="EMBL/GenBank/DDBJ databases">
        <title>Sequencing the genomes of 1000 actinobacteria strains.</title>
        <authorList>
            <person name="Klenk H.-P."/>
        </authorList>
    </citation>
    <scope>NUCLEOTIDE SEQUENCE [LARGE SCALE GENOMIC DNA]</scope>
    <source>
        <strain evidence="1 2">DSM 45679</strain>
    </source>
</reference>
<dbReference type="Proteomes" id="UP000320876">
    <property type="component" value="Unassembled WGS sequence"/>
</dbReference>
<proteinExistence type="predicted"/>
<protein>
    <submittedName>
        <fullName evidence="1">Uncharacterized protein</fullName>
    </submittedName>
</protein>
<dbReference type="OrthoDB" id="9800174at2"/>
<dbReference type="EMBL" id="VFML01000001">
    <property type="protein sequence ID" value="TQJ02865.1"/>
    <property type="molecule type" value="Genomic_DNA"/>
</dbReference>
<gene>
    <name evidence="1" type="ORF">FB471_2613</name>
</gene>
<name>A0A542DIS8_AMYCI</name>
<evidence type="ECO:0000313" key="1">
    <source>
        <dbReference type="EMBL" id="TQJ02865.1"/>
    </source>
</evidence>
<keyword evidence="2" id="KW-1185">Reference proteome</keyword>
<sequence>MIEFVAVLLAVVAGMGIARLVSRSHGCHTSDDPAYSVEAIMVRIGWERIEAEPVEGYDEPVPAVDSRPTAPLWNVECAIWPGTDLDVRRGPGAVPQQMQADFRPAPVPREQQVGRHALRV</sequence>
<evidence type="ECO:0000313" key="2">
    <source>
        <dbReference type="Proteomes" id="UP000320876"/>
    </source>
</evidence>
<dbReference type="AlphaFoldDB" id="A0A542DIS8"/>